<evidence type="ECO:0000256" key="1">
    <source>
        <dbReference type="ARBA" id="ARBA00023015"/>
    </source>
</evidence>
<dbReference type="InterPro" id="IPR011051">
    <property type="entry name" value="RmlC_Cupin_sf"/>
</dbReference>
<dbReference type="Gene3D" id="1.10.10.60">
    <property type="entry name" value="Homeodomain-like"/>
    <property type="match status" value="2"/>
</dbReference>
<dbReference type="SMART" id="SM00342">
    <property type="entry name" value="HTH_ARAC"/>
    <property type="match status" value="1"/>
</dbReference>
<dbReference type="Pfam" id="PF02311">
    <property type="entry name" value="AraC_binding"/>
    <property type="match status" value="1"/>
</dbReference>
<evidence type="ECO:0000256" key="2">
    <source>
        <dbReference type="ARBA" id="ARBA00023125"/>
    </source>
</evidence>
<dbReference type="PROSITE" id="PS01124">
    <property type="entry name" value="HTH_ARAC_FAMILY_2"/>
    <property type="match status" value="1"/>
</dbReference>
<dbReference type="EMBL" id="DXET01000013">
    <property type="protein sequence ID" value="HIX80429.1"/>
    <property type="molecule type" value="Genomic_DNA"/>
</dbReference>
<dbReference type="InterPro" id="IPR020449">
    <property type="entry name" value="Tscrpt_reg_AraC-type_HTH"/>
</dbReference>
<evidence type="ECO:0000259" key="4">
    <source>
        <dbReference type="PROSITE" id="PS01124"/>
    </source>
</evidence>
<dbReference type="PANTHER" id="PTHR43280:SF2">
    <property type="entry name" value="HTH-TYPE TRANSCRIPTIONAL REGULATOR EXSA"/>
    <property type="match status" value="1"/>
</dbReference>
<reference evidence="5" key="2">
    <citation type="submission" date="2021-04" db="EMBL/GenBank/DDBJ databases">
        <authorList>
            <person name="Gilroy R."/>
        </authorList>
    </citation>
    <scope>NUCLEOTIDE SEQUENCE</scope>
    <source>
        <strain evidence="5">ChiGjej1B1-14440</strain>
    </source>
</reference>
<dbReference type="Pfam" id="PF12833">
    <property type="entry name" value="HTH_18"/>
    <property type="match status" value="1"/>
</dbReference>
<accession>A0A9D2BMB2</accession>
<dbReference type="InterPro" id="IPR009057">
    <property type="entry name" value="Homeodomain-like_sf"/>
</dbReference>
<keyword evidence="3" id="KW-0804">Transcription</keyword>
<reference evidence="5" key="1">
    <citation type="journal article" date="2021" name="PeerJ">
        <title>Extensive microbial diversity within the chicken gut microbiome revealed by metagenomics and culture.</title>
        <authorList>
            <person name="Gilroy R."/>
            <person name="Ravi A."/>
            <person name="Getino M."/>
            <person name="Pursley I."/>
            <person name="Horton D.L."/>
            <person name="Alikhan N.F."/>
            <person name="Baker D."/>
            <person name="Gharbi K."/>
            <person name="Hall N."/>
            <person name="Watson M."/>
            <person name="Adriaenssens E.M."/>
            <person name="Foster-Nyarko E."/>
            <person name="Jarju S."/>
            <person name="Secka A."/>
            <person name="Antonio M."/>
            <person name="Oren A."/>
            <person name="Chaudhuri R.R."/>
            <person name="La Ragione R."/>
            <person name="Hildebrand F."/>
            <person name="Pallen M.J."/>
        </authorList>
    </citation>
    <scope>NUCLEOTIDE SEQUENCE</scope>
    <source>
        <strain evidence="5">ChiGjej1B1-14440</strain>
    </source>
</reference>
<evidence type="ECO:0000256" key="3">
    <source>
        <dbReference type="ARBA" id="ARBA00023163"/>
    </source>
</evidence>
<keyword evidence="1" id="KW-0805">Transcription regulation</keyword>
<comment type="caution">
    <text evidence="5">The sequence shown here is derived from an EMBL/GenBank/DDBJ whole genome shotgun (WGS) entry which is preliminary data.</text>
</comment>
<protein>
    <submittedName>
        <fullName evidence="5">AraC family transcriptional regulator</fullName>
    </submittedName>
</protein>
<dbReference type="SUPFAM" id="SSF51182">
    <property type="entry name" value="RmlC-like cupins"/>
    <property type="match status" value="1"/>
</dbReference>
<dbReference type="Gene3D" id="2.60.120.10">
    <property type="entry name" value="Jelly Rolls"/>
    <property type="match status" value="1"/>
</dbReference>
<evidence type="ECO:0000313" key="6">
    <source>
        <dbReference type="Proteomes" id="UP000886724"/>
    </source>
</evidence>
<dbReference type="InterPro" id="IPR003313">
    <property type="entry name" value="AraC-bd"/>
</dbReference>
<dbReference type="AlphaFoldDB" id="A0A9D2BMB2"/>
<feature type="domain" description="HTH araC/xylS-type" evidence="4">
    <location>
        <begin position="176"/>
        <end position="274"/>
    </location>
</feature>
<dbReference type="PRINTS" id="PR00032">
    <property type="entry name" value="HTHARAC"/>
</dbReference>
<name>A0A9D2BMB2_9FIRM</name>
<dbReference type="Proteomes" id="UP000886724">
    <property type="component" value="Unassembled WGS sequence"/>
</dbReference>
<dbReference type="PANTHER" id="PTHR43280">
    <property type="entry name" value="ARAC-FAMILY TRANSCRIPTIONAL REGULATOR"/>
    <property type="match status" value="1"/>
</dbReference>
<gene>
    <name evidence="5" type="ORF">H9980_00430</name>
</gene>
<keyword evidence="2" id="KW-0238">DNA-binding</keyword>
<dbReference type="SUPFAM" id="SSF46689">
    <property type="entry name" value="Homeodomain-like"/>
    <property type="match status" value="2"/>
</dbReference>
<dbReference type="InterPro" id="IPR014710">
    <property type="entry name" value="RmlC-like_jellyroll"/>
</dbReference>
<organism evidence="5 6">
    <name type="scientific">Candidatus Erysipelatoclostridium merdavium</name>
    <dbReference type="NCBI Taxonomy" id="2838566"/>
    <lineage>
        <taxon>Bacteria</taxon>
        <taxon>Bacillati</taxon>
        <taxon>Bacillota</taxon>
        <taxon>Erysipelotrichia</taxon>
        <taxon>Erysipelotrichales</taxon>
        <taxon>Erysipelotrichales incertae sedis</taxon>
    </lineage>
</organism>
<dbReference type="InterPro" id="IPR018060">
    <property type="entry name" value="HTH_AraC"/>
</dbReference>
<dbReference type="GO" id="GO:0003700">
    <property type="term" value="F:DNA-binding transcription factor activity"/>
    <property type="evidence" value="ECO:0007669"/>
    <property type="project" value="InterPro"/>
</dbReference>
<proteinExistence type="predicted"/>
<sequence length="277" mass="32898">MPERVVVRKHEKVEYANNSFFTFSHNYYNQDYCFESHWHNSIEITYVVKGEKIQRMENEEIVAKTGTLLLVNSGVSHEIDVKKGIEGIVLLIDRKFINHVCPNAIGKRFDLEKNLEVKQKIINILLKIYRNESQENNLIDTYIDILIIIDLLTKYLIDDKYYIQEKHDDELYELVIEVINYIDKNYKQKISLNELAALTNYNKSYLSTVFKKKMGISIFEYIKNVRIQHCLDDLKYSDESIVDIALNNGFPNIQAFNRTFKELFQMTPKQYRKKTRK</sequence>
<dbReference type="GO" id="GO:0043565">
    <property type="term" value="F:sequence-specific DNA binding"/>
    <property type="evidence" value="ECO:0007669"/>
    <property type="project" value="InterPro"/>
</dbReference>
<evidence type="ECO:0000313" key="5">
    <source>
        <dbReference type="EMBL" id="HIX80429.1"/>
    </source>
</evidence>